<feature type="region of interest" description="Disordered" evidence="1">
    <location>
        <begin position="39"/>
        <end position="81"/>
    </location>
</feature>
<keyword evidence="3" id="KW-1185">Reference proteome</keyword>
<dbReference type="Proteomes" id="UP001055125">
    <property type="component" value="Unassembled WGS sequence"/>
</dbReference>
<protein>
    <submittedName>
        <fullName evidence="2">Uncharacterized protein</fullName>
    </submittedName>
</protein>
<organism evidence="2 3">
    <name type="scientific">Methylobacterium iners</name>
    <dbReference type="NCBI Taxonomy" id="418707"/>
    <lineage>
        <taxon>Bacteria</taxon>
        <taxon>Pseudomonadati</taxon>
        <taxon>Pseudomonadota</taxon>
        <taxon>Alphaproteobacteria</taxon>
        <taxon>Hyphomicrobiales</taxon>
        <taxon>Methylobacteriaceae</taxon>
        <taxon>Methylobacterium</taxon>
    </lineage>
</organism>
<gene>
    <name evidence="2" type="ORF">OCOJLMKI_0107</name>
</gene>
<sequence length="81" mass="8048">MASLFGGGSRNRAPAVTPVATMPDEQNPAVLAARRRSMAEAASRGGRASTILTAPESGTPLGASTTIAGSSDYQASSLGGR</sequence>
<dbReference type="EMBL" id="BPQP01000001">
    <property type="protein sequence ID" value="GJD92924.1"/>
    <property type="molecule type" value="Genomic_DNA"/>
</dbReference>
<feature type="compositionally biased region" description="Polar residues" evidence="1">
    <location>
        <begin position="62"/>
        <end position="81"/>
    </location>
</feature>
<evidence type="ECO:0000313" key="3">
    <source>
        <dbReference type="Proteomes" id="UP001055125"/>
    </source>
</evidence>
<evidence type="ECO:0000256" key="1">
    <source>
        <dbReference type="SAM" id="MobiDB-lite"/>
    </source>
</evidence>
<evidence type="ECO:0000313" key="2">
    <source>
        <dbReference type="EMBL" id="GJD92924.1"/>
    </source>
</evidence>
<feature type="region of interest" description="Disordered" evidence="1">
    <location>
        <begin position="1"/>
        <end position="26"/>
    </location>
</feature>
<dbReference type="RefSeq" id="WP_238242038.1">
    <property type="nucleotide sequence ID" value="NZ_BPQP01000001.1"/>
</dbReference>
<comment type="caution">
    <text evidence="2">The sequence shown here is derived from an EMBL/GenBank/DDBJ whole genome shotgun (WGS) entry which is preliminary data.</text>
</comment>
<feature type="compositionally biased region" description="Low complexity" evidence="1">
    <location>
        <begin position="39"/>
        <end position="49"/>
    </location>
</feature>
<proteinExistence type="predicted"/>
<reference evidence="2" key="2">
    <citation type="submission" date="2021-08" db="EMBL/GenBank/DDBJ databases">
        <authorList>
            <person name="Tani A."/>
            <person name="Ola A."/>
            <person name="Ogura Y."/>
            <person name="Katsura K."/>
            <person name="Hayashi T."/>
        </authorList>
    </citation>
    <scope>NUCLEOTIDE SEQUENCE</scope>
    <source>
        <strain evidence="2">DSM 19015</strain>
    </source>
</reference>
<name>A0ABQ4RT89_9HYPH</name>
<reference evidence="2" key="1">
    <citation type="journal article" date="2021" name="Front. Microbiol.">
        <title>Comprehensive Comparative Genomics and Phenotyping of Methylobacterium Species.</title>
        <authorList>
            <person name="Alessa O."/>
            <person name="Ogura Y."/>
            <person name="Fujitani Y."/>
            <person name="Takami H."/>
            <person name="Hayashi T."/>
            <person name="Sahin N."/>
            <person name="Tani A."/>
        </authorList>
    </citation>
    <scope>NUCLEOTIDE SEQUENCE</scope>
    <source>
        <strain evidence="2">DSM 19015</strain>
    </source>
</reference>
<accession>A0ABQ4RT89</accession>